<dbReference type="GO" id="GO:0003677">
    <property type="term" value="F:DNA binding"/>
    <property type="evidence" value="ECO:0007669"/>
    <property type="project" value="UniProtKB-UniRule"/>
</dbReference>
<dbReference type="RefSeq" id="WP_019752696.1">
    <property type="nucleotide sequence ID" value="NZ_CP062699.1"/>
</dbReference>
<evidence type="ECO:0000259" key="7">
    <source>
        <dbReference type="PROSITE" id="PS52018"/>
    </source>
</evidence>
<keyword evidence="2 6" id="KW-0328">Glycosyltransferase</keyword>
<dbReference type="GO" id="GO:0016779">
    <property type="term" value="F:nucleotidyltransferase activity"/>
    <property type="evidence" value="ECO:0007669"/>
    <property type="project" value="UniProtKB-UniRule"/>
</dbReference>
<feature type="binding site" evidence="6">
    <location>
        <begin position="11"/>
        <end position="13"/>
    </location>
    <ligand>
        <name>NAD(+)</name>
        <dbReference type="ChEBI" id="CHEBI:57540"/>
    </ligand>
</feature>
<dbReference type="Proteomes" id="UP000593847">
    <property type="component" value="Chromosome"/>
</dbReference>
<organism evidence="8 9">
    <name type="scientific">Pseudomonas taiwanensis</name>
    <dbReference type="NCBI Taxonomy" id="470150"/>
    <lineage>
        <taxon>Bacteria</taxon>
        <taxon>Pseudomonadati</taxon>
        <taxon>Pseudomonadota</taxon>
        <taxon>Gammaproteobacteria</taxon>
        <taxon>Pseudomonadales</taxon>
        <taxon>Pseudomonadaceae</taxon>
        <taxon>Pseudomonas</taxon>
    </lineage>
</organism>
<proteinExistence type="inferred from homology"/>
<evidence type="ECO:0000313" key="9">
    <source>
        <dbReference type="Proteomes" id="UP000593847"/>
    </source>
</evidence>
<keyword evidence="9" id="KW-1185">Reference proteome</keyword>
<keyword evidence="4 6" id="KW-0548">Nucleotidyltransferase</keyword>
<evidence type="ECO:0000256" key="2">
    <source>
        <dbReference type="ARBA" id="ARBA00022676"/>
    </source>
</evidence>
<protein>
    <submittedName>
        <fullName evidence="8">DUF4433 domain-containing protein</fullName>
    </submittedName>
</protein>
<evidence type="ECO:0000256" key="4">
    <source>
        <dbReference type="ARBA" id="ARBA00022695"/>
    </source>
</evidence>
<feature type="active site" description="Proton acceptor" evidence="6">
    <location>
        <position position="48"/>
    </location>
</feature>
<comment type="similarity">
    <text evidence="6">Belongs to the DarT ADP-ribosyltransferase family.</text>
</comment>
<dbReference type="GO" id="GO:0016757">
    <property type="term" value="F:glycosyltransferase activity"/>
    <property type="evidence" value="ECO:0007669"/>
    <property type="project" value="UniProtKB-UniRule"/>
</dbReference>
<evidence type="ECO:0000256" key="6">
    <source>
        <dbReference type="PROSITE-ProRule" id="PRU01362"/>
    </source>
</evidence>
<dbReference type="EMBL" id="CP062699">
    <property type="protein sequence ID" value="QOJ92802.1"/>
    <property type="molecule type" value="Genomic_DNA"/>
</dbReference>
<sequence>MAIRDQQFIYHLTSIENVPSIMRRGLLPRAHLQAGFTDIADPEIIEGRRDEGLEQFVPFHWFAKNPFDGRVHQDQPGERFVLIAVARSHARQSNWRVIPRHPLAGGTFELLDYEAGFGAIDWDMMERREYRDPLCKHICMAECLAPGPVPAAQFSKIYTPSPEIQQSVAREARGAGMGNLWIDSNPNMFPPR</sequence>
<keyword evidence="1 6" id="KW-1277">Toxin-antitoxin system</keyword>
<comment type="catalytic activity">
    <reaction evidence="6">
        <text>a thymidine in DNA + NAD(+) = an N-(ADP-alpha-D-ribosyl)-thymidine in DNA + nicotinamide + H(+)</text>
        <dbReference type="Rhea" id="RHEA:71651"/>
        <dbReference type="Rhea" id="RHEA-COMP:13556"/>
        <dbReference type="Rhea" id="RHEA-COMP:18051"/>
        <dbReference type="ChEBI" id="CHEBI:15378"/>
        <dbReference type="ChEBI" id="CHEBI:17154"/>
        <dbReference type="ChEBI" id="CHEBI:57540"/>
        <dbReference type="ChEBI" id="CHEBI:137386"/>
        <dbReference type="ChEBI" id="CHEBI:191199"/>
    </reaction>
</comment>
<evidence type="ECO:0000256" key="3">
    <source>
        <dbReference type="ARBA" id="ARBA00022679"/>
    </source>
</evidence>
<feature type="active site" evidence="6">
    <location>
        <position position="142"/>
    </location>
</feature>
<feature type="domain" description="DarT" evidence="7">
    <location>
        <begin position="7"/>
        <end position="190"/>
    </location>
</feature>
<name>A0A7L9GKE7_9PSED</name>
<evidence type="ECO:0000256" key="5">
    <source>
        <dbReference type="ARBA" id="ARBA00023125"/>
    </source>
</evidence>
<dbReference type="InterPro" id="IPR029494">
    <property type="entry name" value="DarT"/>
</dbReference>
<evidence type="ECO:0000313" key="8">
    <source>
        <dbReference type="EMBL" id="QOJ92802.1"/>
    </source>
</evidence>
<dbReference type="AlphaFoldDB" id="A0A7L9GKE7"/>
<keyword evidence="5 6" id="KW-0238">DNA-binding</keyword>
<gene>
    <name evidence="8" type="ORF">ICN73_08005</name>
</gene>
<feature type="binding site" evidence="6">
    <location>
        <position position="48"/>
    </location>
    <ligand>
        <name>NAD(+)</name>
        <dbReference type="ChEBI" id="CHEBI:57540"/>
    </ligand>
</feature>
<keyword evidence="3 6" id="KW-0808">Transferase</keyword>
<accession>A0A7L9GKE7</accession>
<comment type="caution">
    <text evidence="6">Lacks conserved residue(s) required for the propagation of feature annotation.</text>
</comment>
<dbReference type="Pfam" id="PF14487">
    <property type="entry name" value="DarT"/>
    <property type="match status" value="1"/>
</dbReference>
<dbReference type="PROSITE" id="PS52018">
    <property type="entry name" value="DART"/>
    <property type="match status" value="1"/>
</dbReference>
<dbReference type="KEGG" id="ptai:ICN73_08005"/>
<evidence type="ECO:0000256" key="1">
    <source>
        <dbReference type="ARBA" id="ARBA00022649"/>
    </source>
</evidence>
<reference evidence="8" key="1">
    <citation type="submission" date="2020-09" db="EMBL/GenBank/DDBJ databases">
        <title>Complete genome sequence of Pseudomonas taiwanensis CC, a plant growth-promoting and biotite-weathering strain.</title>
        <authorList>
            <person name="Cheng C."/>
        </authorList>
    </citation>
    <scope>NUCLEOTIDE SEQUENCE [LARGE SCALE GENOMIC DNA]</scope>
    <source>
        <strain evidence="8">WRS8</strain>
    </source>
</reference>